<keyword evidence="7 10" id="KW-0283">Flagellar rotation</keyword>
<feature type="transmembrane region" description="Helical" evidence="10">
    <location>
        <begin position="106"/>
        <end position="127"/>
    </location>
</feature>
<evidence type="ECO:0000256" key="2">
    <source>
        <dbReference type="ARBA" id="ARBA00004162"/>
    </source>
</evidence>
<evidence type="ECO:0000256" key="4">
    <source>
        <dbReference type="ARBA" id="ARBA00022475"/>
    </source>
</evidence>
<keyword evidence="11" id="KW-0969">Cilium</keyword>
<dbReference type="GO" id="GO:0071978">
    <property type="term" value="P:bacterial-type flagellum-dependent swarming motility"/>
    <property type="evidence" value="ECO:0007669"/>
    <property type="project" value="TreeGrafter"/>
</dbReference>
<keyword evidence="5 10" id="KW-0145">Chemotaxis</keyword>
<evidence type="ECO:0000256" key="7">
    <source>
        <dbReference type="ARBA" id="ARBA00022779"/>
    </source>
</evidence>
<organism evidence="11 12">
    <name type="scientific">Hansschlegelia zhihuaiae</name>
    <dbReference type="NCBI Taxonomy" id="405005"/>
    <lineage>
        <taxon>Bacteria</taxon>
        <taxon>Pseudomonadati</taxon>
        <taxon>Pseudomonadota</taxon>
        <taxon>Alphaproteobacteria</taxon>
        <taxon>Hyphomicrobiales</taxon>
        <taxon>Methylopilaceae</taxon>
        <taxon>Hansschlegelia</taxon>
    </lineage>
</organism>
<keyword evidence="6 10" id="KW-0812">Transmembrane</keyword>
<evidence type="ECO:0000313" key="12">
    <source>
        <dbReference type="Proteomes" id="UP000289708"/>
    </source>
</evidence>
<keyword evidence="4" id="KW-1003">Cell membrane</keyword>
<sequence>MFRILVAHPPRRAAASAASSAGGVPAGLKVEKSSDLRPYGPVLNGAADGPAAQFARQLLPGRKASLTFATYPLTMSGDPCRRAGGAAMADGTEDGTAVKAKSRKKLFIIGGAAAVVILGGAGGYFAFAGGKGGEHGEVAAHGEAADDGHGPVAPKAGEDAPTAAASYVDLPEMTVNLATVDKDKQRYVRLAVALEVDKPEMAQAIKPMMPRVLDSFQTHLRELRPDDIRGSAGVYRLKEELLRRVNTAVAPAKVDAVLFKDIVVQ</sequence>
<name>A0A4Q0MGG3_9HYPH</name>
<evidence type="ECO:0000256" key="8">
    <source>
        <dbReference type="ARBA" id="ARBA00022989"/>
    </source>
</evidence>
<dbReference type="OrthoDB" id="7304620at2"/>
<dbReference type="PANTHER" id="PTHR35091">
    <property type="entry name" value="FLAGELLAR PROTEIN FLIL"/>
    <property type="match status" value="1"/>
</dbReference>
<keyword evidence="11" id="KW-0966">Cell projection</keyword>
<dbReference type="GO" id="GO:0009425">
    <property type="term" value="C:bacterial-type flagellum basal body"/>
    <property type="evidence" value="ECO:0007669"/>
    <property type="project" value="InterPro"/>
</dbReference>
<evidence type="ECO:0000256" key="10">
    <source>
        <dbReference type="RuleBase" id="RU364125"/>
    </source>
</evidence>
<evidence type="ECO:0000256" key="5">
    <source>
        <dbReference type="ARBA" id="ARBA00022500"/>
    </source>
</evidence>
<dbReference type="PANTHER" id="PTHR35091:SF2">
    <property type="entry name" value="FLAGELLAR PROTEIN FLIL"/>
    <property type="match status" value="1"/>
</dbReference>
<dbReference type="AlphaFoldDB" id="A0A4Q0MGG3"/>
<keyword evidence="8 10" id="KW-1133">Transmembrane helix</keyword>
<protein>
    <recommendedName>
        <fullName evidence="10">Flagellar protein FliL</fullName>
    </recommendedName>
</protein>
<accession>A0A4Q0MGG3</accession>
<evidence type="ECO:0000256" key="9">
    <source>
        <dbReference type="ARBA" id="ARBA00023136"/>
    </source>
</evidence>
<dbReference type="EMBL" id="RYFI01000013">
    <property type="protein sequence ID" value="RXF72627.1"/>
    <property type="molecule type" value="Genomic_DNA"/>
</dbReference>
<comment type="similarity">
    <text evidence="3 10">Belongs to the FliL family.</text>
</comment>
<evidence type="ECO:0000256" key="1">
    <source>
        <dbReference type="ARBA" id="ARBA00002254"/>
    </source>
</evidence>
<evidence type="ECO:0000256" key="3">
    <source>
        <dbReference type="ARBA" id="ARBA00008281"/>
    </source>
</evidence>
<keyword evidence="9 10" id="KW-0472">Membrane</keyword>
<gene>
    <name evidence="11" type="primary">fliL</name>
    <name evidence="11" type="ORF">EK403_13740</name>
</gene>
<dbReference type="Pfam" id="PF03748">
    <property type="entry name" value="FliL"/>
    <property type="match status" value="1"/>
</dbReference>
<dbReference type="InterPro" id="IPR005503">
    <property type="entry name" value="FliL"/>
</dbReference>
<evidence type="ECO:0000313" key="11">
    <source>
        <dbReference type="EMBL" id="RXF72627.1"/>
    </source>
</evidence>
<comment type="function">
    <text evidence="1 10">Controls the rotational direction of flagella during chemotaxis.</text>
</comment>
<keyword evidence="12" id="KW-1185">Reference proteome</keyword>
<dbReference type="GO" id="GO:0005886">
    <property type="term" value="C:plasma membrane"/>
    <property type="evidence" value="ECO:0007669"/>
    <property type="project" value="UniProtKB-SubCell"/>
</dbReference>
<evidence type="ECO:0000256" key="6">
    <source>
        <dbReference type="ARBA" id="ARBA00022692"/>
    </source>
</evidence>
<comment type="subcellular location">
    <subcellularLocation>
        <location evidence="10">Cell inner membrane</location>
    </subcellularLocation>
    <subcellularLocation>
        <location evidence="2">Cell membrane</location>
        <topology evidence="2">Single-pass membrane protein</topology>
    </subcellularLocation>
</comment>
<keyword evidence="10" id="KW-0997">Cell inner membrane</keyword>
<dbReference type="GO" id="GO:0006935">
    <property type="term" value="P:chemotaxis"/>
    <property type="evidence" value="ECO:0007669"/>
    <property type="project" value="UniProtKB-KW"/>
</dbReference>
<comment type="caution">
    <text evidence="11">The sequence shown here is derived from an EMBL/GenBank/DDBJ whole genome shotgun (WGS) entry which is preliminary data.</text>
</comment>
<reference evidence="11 12" key="1">
    <citation type="submission" date="2018-12" db="EMBL/GenBank/DDBJ databases">
        <title>bacterium Hansschlegelia zhihuaiae S113.</title>
        <authorList>
            <person name="He J."/>
        </authorList>
    </citation>
    <scope>NUCLEOTIDE SEQUENCE [LARGE SCALE GENOMIC DNA]</scope>
    <source>
        <strain evidence="11 12">S 113</strain>
    </source>
</reference>
<proteinExistence type="inferred from homology"/>
<keyword evidence="11" id="KW-0282">Flagellum</keyword>
<dbReference type="Proteomes" id="UP000289708">
    <property type="component" value="Unassembled WGS sequence"/>
</dbReference>